<dbReference type="KEGG" id="nga:Ngar_c28330"/>
<dbReference type="Proteomes" id="UP000008037">
    <property type="component" value="Chromosome"/>
</dbReference>
<reference evidence="1 2" key="1">
    <citation type="journal article" date="2012" name="Environ. Microbiol.">
        <title>The genome of the ammonia-oxidizing Candidatus Nitrososphaera gargensis: insights into metabolic versatility and environmental adaptations.</title>
        <authorList>
            <person name="Spang A."/>
            <person name="Poehlein A."/>
            <person name="Offre P."/>
            <person name="Zumbragel S."/>
            <person name="Haider S."/>
            <person name="Rychlik N."/>
            <person name="Nowka B."/>
            <person name="Schmeisser C."/>
            <person name="Lebedeva E.V."/>
            <person name="Rattei T."/>
            <person name="Bohm C."/>
            <person name="Schmid M."/>
            <person name="Galushko A."/>
            <person name="Hatzenpichler R."/>
            <person name="Weinmaier T."/>
            <person name="Daniel R."/>
            <person name="Schleper C."/>
            <person name="Spieck E."/>
            <person name="Streit W."/>
            <person name="Wagner M."/>
        </authorList>
    </citation>
    <scope>NUCLEOTIDE SEQUENCE [LARGE SCALE GENOMIC DNA]</scope>
    <source>
        <strain evidence="2">Ga9.2</strain>
    </source>
</reference>
<accession>K0IKG7</accession>
<dbReference type="BioCyc" id="CNIT1237085:G1324-2833-MONOMER"/>
<dbReference type="RefSeq" id="WP_015020287.1">
    <property type="nucleotide sequence ID" value="NC_018719.1"/>
</dbReference>
<sequence>MDSDSIYNYTTKILSIKRRLEQFDDDDKTGNGKVASEFLDALGDHGLSKGRVVYYAARLPIIMQWFASRRIILKMLLKTIAKIA</sequence>
<dbReference type="HOGENOM" id="CLU_2519880_0_0_2"/>
<keyword evidence="2" id="KW-1185">Reference proteome</keyword>
<dbReference type="EMBL" id="CP002408">
    <property type="protein sequence ID" value="AFU59753.1"/>
    <property type="molecule type" value="Genomic_DNA"/>
</dbReference>
<dbReference type="AlphaFoldDB" id="K0IKG7"/>
<protein>
    <submittedName>
        <fullName evidence="1">Uncharacterized protein</fullName>
    </submittedName>
</protein>
<dbReference type="InParanoid" id="K0IKG7"/>
<evidence type="ECO:0000313" key="1">
    <source>
        <dbReference type="EMBL" id="AFU59753.1"/>
    </source>
</evidence>
<dbReference type="GeneID" id="13794852"/>
<name>K0IKG7_NITGG</name>
<organism evidence="1 2">
    <name type="scientific">Nitrososphaera gargensis (strain Ga9.2)</name>
    <dbReference type="NCBI Taxonomy" id="1237085"/>
    <lineage>
        <taxon>Archaea</taxon>
        <taxon>Nitrososphaerota</taxon>
        <taxon>Nitrososphaeria</taxon>
        <taxon>Nitrososphaerales</taxon>
        <taxon>Nitrososphaeraceae</taxon>
        <taxon>Nitrososphaera</taxon>
    </lineage>
</organism>
<gene>
    <name evidence="1" type="ordered locus">Ngar_c28330</name>
</gene>
<proteinExistence type="predicted"/>
<evidence type="ECO:0000313" key="2">
    <source>
        <dbReference type="Proteomes" id="UP000008037"/>
    </source>
</evidence>